<dbReference type="EMBL" id="JAOAOG010000221">
    <property type="protein sequence ID" value="KAJ6239609.1"/>
    <property type="molecule type" value="Genomic_DNA"/>
</dbReference>
<protein>
    <submittedName>
        <fullName evidence="9">Major facilitator-type transporter hxnz-related</fullName>
    </submittedName>
</protein>
<dbReference type="InterPro" id="IPR011701">
    <property type="entry name" value="MFS"/>
</dbReference>
<evidence type="ECO:0000259" key="8">
    <source>
        <dbReference type="PROSITE" id="PS50850"/>
    </source>
</evidence>
<keyword evidence="4 7" id="KW-1133">Transmembrane helix</keyword>
<feature type="transmembrane region" description="Helical" evidence="7">
    <location>
        <begin position="21"/>
        <end position="46"/>
    </location>
</feature>
<dbReference type="Pfam" id="PF07690">
    <property type="entry name" value="MFS_1"/>
    <property type="match status" value="1"/>
</dbReference>
<feature type="transmembrane region" description="Helical" evidence="7">
    <location>
        <begin position="492"/>
        <end position="515"/>
    </location>
</feature>
<feature type="transmembrane region" description="Helical" evidence="7">
    <location>
        <begin position="186"/>
        <end position="208"/>
    </location>
</feature>
<dbReference type="SUPFAM" id="SSF103473">
    <property type="entry name" value="MFS general substrate transporter"/>
    <property type="match status" value="1"/>
</dbReference>
<reference evidence="9" key="1">
    <citation type="submission" date="2022-08" db="EMBL/GenBank/DDBJ databases">
        <title>Novel sulfate-reducing endosymbionts in the free-living metamonad Anaeramoeba.</title>
        <authorList>
            <person name="Jerlstrom-Hultqvist J."/>
            <person name="Cepicka I."/>
            <person name="Gallot-Lavallee L."/>
            <person name="Salas-Leiva D."/>
            <person name="Curtis B.A."/>
            <person name="Zahonova K."/>
            <person name="Pipaliya S."/>
            <person name="Dacks J."/>
            <person name="Roger A.J."/>
        </authorList>
    </citation>
    <scope>NUCLEOTIDE SEQUENCE</scope>
    <source>
        <strain evidence="9">Schooner1</strain>
    </source>
</reference>
<dbReference type="PANTHER" id="PTHR23511:SF5">
    <property type="entry name" value="MAJOR FACILITATOR-TYPE TRANSPORTER HXNZ-RELATED"/>
    <property type="match status" value="1"/>
</dbReference>
<evidence type="ECO:0000256" key="1">
    <source>
        <dbReference type="ARBA" id="ARBA00004141"/>
    </source>
</evidence>
<gene>
    <name evidence="9" type="ORF">M0813_25071</name>
</gene>
<keyword evidence="10" id="KW-1185">Reference proteome</keyword>
<dbReference type="InterPro" id="IPR005828">
    <property type="entry name" value="MFS_sugar_transport-like"/>
</dbReference>
<feature type="transmembrane region" description="Helical" evidence="7">
    <location>
        <begin position="551"/>
        <end position="569"/>
    </location>
</feature>
<feature type="transmembrane region" description="Helical" evidence="7">
    <location>
        <begin position="159"/>
        <end position="180"/>
    </location>
</feature>
<keyword evidence="2" id="KW-0813">Transport</keyword>
<evidence type="ECO:0000256" key="4">
    <source>
        <dbReference type="ARBA" id="ARBA00022989"/>
    </source>
</evidence>
<proteinExistence type="predicted"/>
<dbReference type="InterPro" id="IPR020846">
    <property type="entry name" value="MFS_dom"/>
</dbReference>
<dbReference type="Gene3D" id="1.20.1250.20">
    <property type="entry name" value="MFS general substrate transporter like domains"/>
    <property type="match status" value="2"/>
</dbReference>
<feature type="region of interest" description="Disordered" evidence="6">
    <location>
        <begin position="347"/>
        <end position="382"/>
    </location>
</feature>
<dbReference type="InterPro" id="IPR036259">
    <property type="entry name" value="MFS_trans_sf"/>
</dbReference>
<feature type="transmembrane region" description="Helical" evidence="7">
    <location>
        <begin position="527"/>
        <end position="545"/>
    </location>
</feature>
<feature type="transmembrane region" description="Helical" evidence="7">
    <location>
        <begin position="401"/>
        <end position="427"/>
    </location>
</feature>
<accession>A0ABQ8Y7A2</accession>
<sequence length="582" mass="66880">MENKKTVEQKQNLNKKTTLSSIVSLLPFGLPQIILFVLCGSFYAYVGMEIILVSYLTPELEREWDLSSFQAGFMLSALFAGALAGSLVTGWVSDTFGRRTAILFGMLLSCICKALLLASTNWWTVSLLLFVTQNGSAASNIAFTLYLEFVKPPQRATQTMIFCIWWTIGSIVQVLFSWYTLEFLNWKYMILFHIVPAVLFFFIMFFSLPESIIFNHSKKKYFHVANHLYKMNPGINEKKKSTKSAKQNQFEIEKKINQYLLERIDIKQIKDFFAQLESNSKLQKKFKYLMFQFRKTNNSNLDNLANDQIGFSGLLDTQNDEEIGSISANDNNDNDNLKLNVIGKENENVNENSDENENNKLIVNENDNSEENEKENKKEKEGSEEKSIRFRDLFSKKYRKLFIFFSISYVCVSFAYYGIILLSPISFEEIKQSKFLNKYVLNLFQTISEIPGLFLGIYICKYLSRKTSLLLLLAISLISNTVIIFYRNTYVFSTLLMLMRGCLLAFYMLIILFIIECFPTLVRNRALGVITAIARMGTILVPYTVYNSLGLNFPLAIYLAITAVNIFAISQIKAKTKNKSLE</sequence>
<organism evidence="9 10">
    <name type="scientific">Anaeramoeba flamelloides</name>
    <dbReference type="NCBI Taxonomy" id="1746091"/>
    <lineage>
        <taxon>Eukaryota</taxon>
        <taxon>Metamonada</taxon>
        <taxon>Anaeramoebidae</taxon>
        <taxon>Anaeramoeba</taxon>
    </lineage>
</organism>
<comment type="subcellular location">
    <subcellularLocation>
        <location evidence="1">Membrane</location>
        <topology evidence="1">Multi-pass membrane protein</topology>
    </subcellularLocation>
</comment>
<feature type="transmembrane region" description="Helical" evidence="7">
    <location>
        <begin position="439"/>
        <end position="460"/>
    </location>
</feature>
<evidence type="ECO:0000256" key="3">
    <source>
        <dbReference type="ARBA" id="ARBA00022692"/>
    </source>
</evidence>
<comment type="caution">
    <text evidence="9">The sequence shown here is derived from an EMBL/GenBank/DDBJ whole genome shotgun (WGS) entry which is preliminary data.</text>
</comment>
<feature type="transmembrane region" description="Helical" evidence="7">
    <location>
        <begin position="125"/>
        <end position="147"/>
    </location>
</feature>
<evidence type="ECO:0000313" key="10">
    <source>
        <dbReference type="Proteomes" id="UP001150062"/>
    </source>
</evidence>
<evidence type="ECO:0000256" key="2">
    <source>
        <dbReference type="ARBA" id="ARBA00022448"/>
    </source>
</evidence>
<evidence type="ECO:0000256" key="5">
    <source>
        <dbReference type="ARBA" id="ARBA00023136"/>
    </source>
</evidence>
<feature type="domain" description="Major facilitator superfamily (MFS) profile" evidence="8">
    <location>
        <begin position="33"/>
        <end position="577"/>
    </location>
</feature>
<feature type="transmembrane region" description="Helical" evidence="7">
    <location>
        <begin position="100"/>
        <end position="119"/>
    </location>
</feature>
<keyword evidence="3 7" id="KW-0812">Transmembrane</keyword>
<evidence type="ECO:0000313" key="9">
    <source>
        <dbReference type="EMBL" id="KAJ6239609.1"/>
    </source>
</evidence>
<feature type="transmembrane region" description="Helical" evidence="7">
    <location>
        <begin position="467"/>
        <end position="486"/>
    </location>
</feature>
<name>A0ABQ8Y7A2_9EUKA</name>
<feature type="transmembrane region" description="Helical" evidence="7">
    <location>
        <begin position="66"/>
        <end position="88"/>
    </location>
</feature>
<dbReference type="PANTHER" id="PTHR23511">
    <property type="entry name" value="SYNAPTIC VESICLE GLYCOPROTEIN 2"/>
    <property type="match status" value="1"/>
</dbReference>
<dbReference type="Proteomes" id="UP001150062">
    <property type="component" value="Unassembled WGS sequence"/>
</dbReference>
<dbReference type="PROSITE" id="PS50850">
    <property type="entry name" value="MFS"/>
    <property type="match status" value="1"/>
</dbReference>
<dbReference type="Pfam" id="PF00083">
    <property type="entry name" value="Sugar_tr"/>
    <property type="match status" value="1"/>
</dbReference>
<evidence type="ECO:0000256" key="7">
    <source>
        <dbReference type="SAM" id="Phobius"/>
    </source>
</evidence>
<keyword evidence="5 7" id="KW-0472">Membrane</keyword>
<evidence type="ECO:0000256" key="6">
    <source>
        <dbReference type="SAM" id="MobiDB-lite"/>
    </source>
</evidence>